<sequence>MEAYAAMLFDSPLQLLVLCAMAVAGWLLGFATNPTMVHHDRTMRRLNREFAAFRTQSQTRLNTLTRHAAALEATHQTMADRLGEAEARIAAFKAQAALTPHPEARGVPAPIATPDALTRIDGIDDALQQRLADLGITRFEDIGNLSDQDEMALELRLALPAGYITGRQWRQQASALRAARDA</sequence>
<feature type="transmembrane region" description="Helical" evidence="1">
    <location>
        <begin position="12"/>
        <end position="31"/>
    </location>
</feature>
<dbReference type="OrthoDB" id="7471037at2"/>
<evidence type="ECO:0000256" key="1">
    <source>
        <dbReference type="SAM" id="Phobius"/>
    </source>
</evidence>
<dbReference type="RefSeq" id="WP_130154696.1">
    <property type="nucleotide sequence ID" value="NZ_SGIS01000001.1"/>
</dbReference>
<keyword evidence="3" id="KW-1185">Reference proteome</keyword>
<name>A0A4Q6Y9Z3_9SPHN</name>
<organism evidence="2 3">
    <name type="scientific">Sphingomonas populi</name>
    <dbReference type="NCBI Taxonomy" id="2484750"/>
    <lineage>
        <taxon>Bacteria</taxon>
        <taxon>Pseudomonadati</taxon>
        <taxon>Pseudomonadota</taxon>
        <taxon>Alphaproteobacteria</taxon>
        <taxon>Sphingomonadales</taxon>
        <taxon>Sphingomonadaceae</taxon>
        <taxon>Sphingomonas</taxon>
    </lineage>
</organism>
<evidence type="ECO:0000313" key="2">
    <source>
        <dbReference type="EMBL" id="RZF66336.1"/>
    </source>
</evidence>
<comment type="caution">
    <text evidence="2">The sequence shown here is derived from an EMBL/GenBank/DDBJ whole genome shotgun (WGS) entry which is preliminary data.</text>
</comment>
<reference evidence="2 3" key="1">
    <citation type="submission" date="2019-02" db="EMBL/GenBank/DDBJ databases">
        <authorList>
            <person name="Li Y."/>
        </authorList>
    </citation>
    <scope>NUCLEOTIDE SEQUENCE [LARGE SCALE GENOMIC DNA]</scope>
    <source>
        <strain evidence="2 3">3-7</strain>
    </source>
</reference>
<keyword evidence="1" id="KW-1133">Transmembrane helix</keyword>
<keyword evidence="1" id="KW-0472">Membrane</keyword>
<protein>
    <submittedName>
        <fullName evidence="2">Uncharacterized protein</fullName>
    </submittedName>
</protein>
<accession>A0A4Q6Y9Z3</accession>
<proteinExistence type="predicted"/>
<dbReference type="AlphaFoldDB" id="A0A4Q6Y9Z3"/>
<keyword evidence="1" id="KW-0812">Transmembrane</keyword>
<dbReference type="Proteomes" id="UP000292085">
    <property type="component" value="Unassembled WGS sequence"/>
</dbReference>
<dbReference type="Gene3D" id="1.10.150.20">
    <property type="entry name" value="5' to 3' exonuclease, C-terminal subdomain"/>
    <property type="match status" value="1"/>
</dbReference>
<dbReference type="EMBL" id="SGIS01000001">
    <property type="protein sequence ID" value="RZF66336.1"/>
    <property type="molecule type" value="Genomic_DNA"/>
</dbReference>
<evidence type="ECO:0000313" key="3">
    <source>
        <dbReference type="Proteomes" id="UP000292085"/>
    </source>
</evidence>
<gene>
    <name evidence="2" type="ORF">EWE75_00230</name>
</gene>